<dbReference type="AlphaFoldDB" id="A0A4D7CBA1"/>
<proteinExistence type="predicted"/>
<reference evidence="4" key="1">
    <citation type="submission" date="2019-04" db="EMBL/GenBank/DDBJ databases">
        <title>Complete genome sequence of Sphingomonas sp. W1-2-3.</title>
        <authorList>
            <person name="Im W.T."/>
        </authorList>
    </citation>
    <scope>NUCLEOTIDE SEQUENCE [LARGE SCALE GENOMIC DNA]</scope>
    <source>
        <strain evidence="4">W1-2-3</strain>
    </source>
</reference>
<feature type="region of interest" description="Disordered" evidence="1">
    <location>
        <begin position="9"/>
        <end position="35"/>
    </location>
</feature>
<evidence type="ECO:0000259" key="2">
    <source>
        <dbReference type="Pfam" id="PF09832"/>
    </source>
</evidence>
<accession>A0A4D7CBA1</accession>
<evidence type="ECO:0000313" key="3">
    <source>
        <dbReference type="EMBL" id="QCI79236.1"/>
    </source>
</evidence>
<name>A0A4D7CBA1_9SPHN</name>
<dbReference type="EMBL" id="CP039704">
    <property type="protein sequence ID" value="QCI79236.1"/>
    <property type="molecule type" value="Genomic_DNA"/>
</dbReference>
<protein>
    <submittedName>
        <fullName evidence="3">DUF2059 domain-containing protein</fullName>
    </submittedName>
</protein>
<dbReference type="InterPro" id="IPR018637">
    <property type="entry name" value="DUF2059"/>
</dbReference>
<keyword evidence="4" id="KW-1185">Reference proteome</keyword>
<evidence type="ECO:0000313" key="4">
    <source>
        <dbReference type="Proteomes" id="UP000298714"/>
    </source>
</evidence>
<dbReference type="KEGG" id="hgn:E6W36_05720"/>
<evidence type="ECO:0000256" key="1">
    <source>
        <dbReference type="SAM" id="MobiDB-lite"/>
    </source>
</evidence>
<feature type="domain" description="DUF2059" evidence="2">
    <location>
        <begin position="105"/>
        <end position="157"/>
    </location>
</feature>
<sequence>MIAGLLAATGAQAADKPAEKPAAAQPAAAQTPPQLDAETAKALEAVVAATGAADILQANLKRVAPFLVEPLVKANPGKEDALKAAVDKALGQSIDSSREIFLAGVRTAYVRALTPDELKAAAAFAATPAGKKLIGAQAVINRDISITGQQITKRVADDTLKALKTEAEKSGFTIPKELTE</sequence>
<organism evidence="3 4">
    <name type="scientific">Hankyongella ginsenosidimutans</name>
    <dbReference type="NCBI Taxonomy" id="1763828"/>
    <lineage>
        <taxon>Bacteria</taxon>
        <taxon>Pseudomonadati</taxon>
        <taxon>Pseudomonadota</taxon>
        <taxon>Alphaproteobacteria</taxon>
        <taxon>Sphingomonadales</taxon>
        <taxon>Sphingomonadaceae</taxon>
        <taxon>Hankyongella</taxon>
    </lineage>
</organism>
<gene>
    <name evidence="3" type="ORF">E6W36_05720</name>
</gene>
<dbReference type="Pfam" id="PF09832">
    <property type="entry name" value="DUF2059"/>
    <property type="match status" value="1"/>
</dbReference>
<dbReference type="Proteomes" id="UP000298714">
    <property type="component" value="Chromosome"/>
</dbReference>